<dbReference type="GO" id="GO:0043248">
    <property type="term" value="P:proteasome assembly"/>
    <property type="evidence" value="ECO:0007669"/>
    <property type="project" value="InterPro"/>
</dbReference>
<dbReference type="PANTHER" id="PTHR33559:SF1">
    <property type="entry name" value="PROTEASOME ASSEMBLY CHAPERONE 4"/>
    <property type="match status" value="1"/>
</dbReference>
<accession>A0A7J7FIF1</accession>
<dbReference type="EMBL" id="JACDTQ010000550">
    <property type="protein sequence ID" value="KAF5927678.1"/>
    <property type="molecule type" value="Genomic_DNA"/>
</dbReference>
<proteinExistence type="predicted"/>
<feature type="non-terminal residue" evidence="1">
    <location>
        <position position="1"/>
    </location>
</feature>
<evidence type="ECO:0008006" key="3">
    <source>
        <dbReference type="Google" id="ProtNLM"/>
    </source>
</evidence>
<dbReference type="InterPro" id="IPR032157">
    <property type="entry name" value="PAC4"/>
</dbReference>
<evidence type="ECO:0000313" key="1">
    <source>
        <dbReference type="EMBL" id="KAF5927678.1"/>
    </source>
</evidence>
<protein>
    <recommendedName>
        <fullName evidence="3">Proteasome assembly chaperone 4</fullName>
    </recommendedName>
</protein>
<dbReference type="PANTHER" id="PTHR33559">
    <property type="entry name" value="PROTEASOME ASSEMBLY CHAPERONE 4"/>
    <property type="match status" value="1"/>
</dbReference>
<evidence type="ECO:0000313" key="2">
    <source>
        <dbReference type="Proteomes" id="UP000551758"/>
    </source>
</evidence>
<comment type="caution">
    <text evidence="1">The sequence shown here is derived from an EMBL/GenBank/DDBJ whole genome shotgun (WGS) entry which is preliminary data.</text>
</comment>
<dbReference type="AlphaFoldDB" id="A0A7J7FIF1"/>
<sequence length="76" mass="8388">PKAVVAAHPFPCLAAEDWLFLGVGAAQHLPNLPRSCAAATNKQVFASYNLQNTDSNFALLMEKRIKEEIEAFPEKF</sequence>
<name>A0A7J7FIF1_DICBM</name>
<organism evidence="1 2">
    <name type="scientific">Diceros bicornis minor</name>
    <name type="common">South-central black rhinoceros</name>
    <dbReference type="NCBI Taxonomy" id="77932"/>
    <lineage>
        <taxon>Eukaryota</taxon>
        <taxon>Metazoa</taxon>
        <taxon>Chordata</taxon>
        <taxon>Craniata</taxon>
        <taxon>Vertebrata</taxon>
        <taxon>Euteleostomi</taxon>
        <taxon>Mammalia</taxon>
        <taxon>Eutheria</taxon>
        <taxon>Laurasiatheria</taxon>
        <taxon>Perissodactyla</taxon>
        <taxon>Rhinocerotidae</taxon>
        <taxon>Diceros</taxon>
    </lineage>
</organism>
<gene>
    <name evidence="1" type="ORF">HPG69_000582</name>
</gene>
<dbReference type="Proteomes" id="UP000551758">
    <property type="component" value="Unassembled WGS sequence"/>
</dbReference>
<reference evidence="1 2" key="1">
    <citation type="journal article" date="2020" name="Mol. Biol. Evol.">
        <title>Interspecific Gene Flow and the Evolution of Specialization in Black and White Rhinoceros.</title>
        <authorList>
            <person name="Moodley Y."/>
            <person name="Westbury M.V."/>
            <person name="Russo I.M."/>
            <person name="Gopalakrishnan S."/>
            <person name="Rakotoarivelo A."/>
            <person name="Olsen R.A."/>
            <person name="Prost S."/>
            <person name="Tunstall T."/>
            <person name="Ryder O.A."/>
            <person name="Dalen L."/>
            <person name="Bruford M.W."/>
        </authorList>
    </citation>
    <scope>NUCLEOTIDE SEQUENCE [LARGE SCALE GENOMIC DNA]</scope>
    <source>
        <strain evidence="1">SBR-YM</strain>
        <tissue evidence="1">Skin</tissue>
    </source>
</reference>
<keyword evidence="2" id="KW-1185">Reference proteome</keyword>